<protein>
    <submittedName>
        <fullName evidence="2">DUF6257 family protein</fullName>
    </submittedName>
</protein>
<comment type="caution">
    <text evidence="2">The sequence shown here is derived from an EMBL/GenBank/DDBJ whole genome shotgun (WGS) entry which is preliminary data.</text>
</comment>
<keyword evidence="3" id="KW-1185">Reference proteome</keyword>
<accession>A0ABV1V1Y5</accession>
<evidence type="ECO:0000313" key="3">
    <source>
        <dbReference type="Proteomes" id="UP001445472"/>
    </source>
</evidence>
<evidence type="ECO:0000256" key="1">
    <source>
        <dbReference type="SAM" id="Coils"/>
    </source>
</evidence>
<feature type="coiled-coil region" evidence="1">
    <location>
        <begin position="39"/>
        <end position="67"/>
    </location>
</feature>
<proteinExistence type="predicted"/>
<dbReference type="Proteomes" id="UP001445472">
    <property type="component" value="Unassembled WGS sequence"/>
</dbReference>
<gene>
    <name evidence="2" type="ORF">ABT276_27610</name>
</gene>
<keyword evidence="1" id="KW-0175">Coiled coil</keyword>
<dbReference type="InterPro" id="IPR046224">
    <property type="entry name" value="DUF6257"/>
</dbReference>
<dbReference type="RefSeq" id="WP_351978259.1">
    <property type="nucleotide sequence ID" value="NZ_JBEPBX010000032.1"/>
</dbReference>
<dbReference type="EMBL" id="JBEPBX010000032">
    <property type="protein sequence ID" value="MER6617063.1"/>
    <property type="molecule type" value="Genomic_DNA"/>
</dbReference>
<dbReference type="Pfam" id="PF19771">
    <property type="entry name" value="DUF6257"/>
    <property type="match status" value="1"/>
</dbReference>
<sequence>MASDPKLTAGEKAKLVWLTARMAKRGIADDREYGGRVSQRDLERKFERVLEQARKREERDAQKNERK</sequence>
<organism evidence="2 3">
    <name type="scientific">Streptomyces xantholiticus</name>
    <dbReference type="NCBI Taxonomy" id="68285"/>
    <lineage>
        <taxon>Bacteria</taxon>
        <taxon>Bacillati</taxon>
        <taxon>Actinomycetota</taxon>
        <taxon>Actinomycetes</taxon>
        <taxon>Kitasatosporales</taxon>
        <taxon>Streptomycetaceae</taxon>
        <taxon>Streptomyces</taxon>
    </lineage>
</organism>
<evidence type="ECO:0000313" key="2">
    <source>
        <dbReference type="EMBL" id="MER6617063.1"/>
    </source>
</evidence>
<name>A0ABV1V1Y5_9ACTN</name>
<reference evidence="2 3" key="1">
    <citation type="submission" date="2024-06" db="EMBL/GenBank/DDBJ databases">
        <title>The Natural Products Discovery Center: Release of the First 8490 Sequenced Strains for Exploring Actinobacteria Biosynthetic Diversity.</title>
        <authorList>
            <person name="Kalkreuter E."/>
            <person name="Kautsar S.A."/>
            <person name="Yang D."/>
            <person name="Bader C.D."/>
            <person name="Teijaro C.N."/>
            <person name="Fluegel L."/>
            <person name="Davis C.M."/>
            <person name="Simpson J.R."/>
            <person name="Lauterbach L."/>
            <person name="Steele A.D."/>
            <person name="Gui C."/>
            <person name="Meng S."/>
            <person name="Li G."/>
            <person name="Viehrig K."/>
            <person name="Ye F."/>
            <person name="Su P."/>
            <person name="Kiefer A.F."/>
            <person name="Nichols A."/>
            <person name="Cepeda A.J."/>
            <person name="Yan W."/>
            <person name="Fan B."/>
            <person name="Jiang Y."/>
            <person name="Adhikari A."/>
            <person name="Zheng C.-J."/>
            <person name="Schuster L."/>
            <person name="Cowan T.M."/>
            <person name="Smanski M.J."/>
            <person name="Chevrette M.G."/>
            <person name="De Carvalho L.P.S."/>
            <person name="Shen B."/>
        </authorList>
    </citation>
    <scope>NUCLEOTIDE SEQUENCE [LARGE SCALE GENOMIC DNA]</scope>
    <source>
        <strain evidence="2 3">NPDC000837</strain>
    </source>
</reference>